<feature type="domain" description="Regulatory protein YycH" evidence="2">
    <location>
        <begin position="3"/>
        <end position="437"/>
    </location>
</feature>
<keyword evidence="1" id="KW-0812">Transmembrane</keyword>
<keyword evidence="1" id="KW-1133">Transmembrane helix</keyword>
<evidence type="ECO:0000313" key="3">
    <source>
        <dbReference type="EMBL" id="MBB6450566.1"/>
    </source>
</evidence>
<dbReference type="Proteomes" id="UP000568839">
    <property type="component" value="Unassembled WGS sequence"/>
</dbReference>
<dbReference type="Gene3D" id="3.10.450.310">
    <property type="match status" value="1"/>
</dbReference>
<protein>
    <submittedName>
        <fullName evidence="3">Regulatory protein YycH of two-component signal transduction system YycFG</fullName>
    </submittedName>
</protein>
<name>A0A841PTS7_9BACL</name>
<proteinExistence type="predicted"/>
<evidence type="ECO:0000256" key="1">
    <source>
        <dbReference type="SAM" id="Phobius"/>
    </source>
</evidence>
<dbReference type="InterPro" id="IPR009996">
    <property type="entry name" value="YycH"/>
</dbReference>
<comment type="caution">
    <text evidence="3">The sequence shown here is derived from an EMBL/GenBank/DDBJ whole genome shotgun (WGS) entry which is preliminary data.</text>
</comment>
<accession>A0A841PTS7</accession>
<keyword evidence="4" id="KW-1185">Reference proteome</keyword>
<dbReference type="EMBL" id="JACHHJ010000003">
    <property type="protein sequence ID" value="MBB6450566.1"/>
    <property type="molecule type" value="Genomic_DNA"/>
</dbReference>
<dbReference type="RefSeq" id="WP_184404622.1">
    <property type="nucleotide sequence ID" value="NZ_JACHHJ010000003.1"/>
</dbReference>
<feature type="transmembrane region" description="Helical" evidence="1">
    <location>
        <begin position="7"/>
        <end position="25"/>
    </location>
</feature>
<dbReference type="InterPro" id="IPR042274">
    <property type="entry name" value="YycH/YycI_2"/>
</dbReference>
<organism evidence="3 4">
    <name type="scientific">Geomicrobium halophilum</name>
    <dbReference type="NCBI Taxonomy" id="549000"/>
    <lineage>
        <taxon>Bacteria</taxon>
        <taxon>Bacillati</taxon>
        <taxon>Bacillota</taxon>
        <taxon>Bacilli</taxon>
        <taxon>Bacillales</taxon>
        <taxon>Geomicrobium</taxon>
    </lineage>
</organism>
<reference evidence="3 4" key="1">
    <citation type="submission" date="2020-08" db="EMBL/GenBank/DDBJ databases">
        <title>Genomic Encyclopedia of Type Strains, Phase IV (KMG-IV): sequencing the most valuable type-strain genomes for metagenomic binning, comparative biology and taxonomic classification.</title>
        <authorList>
            <person name="Goeker M."/>
        </authorList>
    </citation>
    <scope>NUCLEOTIDE SEQUENCE [LARGE SCALE GENOMIC DNA]</scope>
    <source>
        <strain evidence="3 4">DSM 21769</strain>
    </source>
</reference>
<sequence>MVEQIKTAILSLLIIVSLILTWQVWTYQPELDLLEGEGYEESEPLSEPVSMDEVIGPANVTFHRNYEYWMTHGYDRFIIDEMMDELLSSEWSDFQLLEDARQHQIYNGNDDMIEFIFPTDIPLQVLEPSFVEDDEELMEELSGTFTFERVLISDEGGNRLRIQLVSFKDQLVLDGYTDMDIEQFQEEFMMRMEGSHVYQVFQQYVGSTNGGLSKPVYLPIESVTHPRYQYYSQDIEGEQLINYLFASRESVIGPEEDDGGELYRASDRQMRISRYQNHLEFIQPQTQGSSTNNDYQIVSNAYNFVNGHGGFTEQFQLYDWDLSLQDGNTLFRMMMDGLPVLETNVGRDYSAIQVEQKNGEISHYERPAFSLHEDPIATEDVELPDGETVLAEIEEQNNFDLSDIQDIRVGYQLQRGTFAIFSPHWYVKRDNNWYLLENGDQDQEVDANGLE</sequence>
<gene>
    <name evidence="3" type="ORF">HNR44_002549</name>
</gene>
<dbReference type="Pfam" id="PF07435">
    <property type="entry name" value="YycH"/>
    <property type="match status" value="1"/>
</dbReference>
<keyword evidence="1" id="KW-0472">Membrane</keyword>
<dbReference type="AlphaFoldDB" id="A0A841PTS7"/>
<evidence type="ECO:0000259" key="2">
    <source>
        <dbReference type="Pfam" id="PF07435"/>
    </source>
</evidence>
<dbReference type="Gene3D" id="3.30.310.160">
    <property type="entry name" value="YycH protein, domain 2"/>
    <property type="match status" value="1"/>
</dbReference>
<evidence type="ECO:0000313" key="4">
    <source>
        <dbReference type="Proteomes" id="UP000568839"/>
    </source>
</evidence>